<evidence type="ECO:0000313" key="4">
    <source>
        <dbReference type="Proteomes" id="UP000487268"/>
    </source>
</evidence>
<protein>
    <submittedName>
        <fullName evidence="3">Uncharacterized protein</fullName>
    </submittedName>
</protein>
<dbReference type="EMBL" id="WEGH01000003">
    <property type="protein sequence ID" value="MQY07132.1"/>
    <property type="molecule type" value="Genomic_DNA"/>
</dbReference>
<dbReference type="Proteomes" id="UP000487268">
    <property type="component" value="Unassembled WGS sequence"/>
</dbReference>
<keyword evidence="2" id="KW-0732">Signal</keyword>
<dbReference type="AlphaFoldDB" id="A0A7K0C217"/>
<evidence type="ECO:0000313" key="3">
    <source>
        <dbReference type="EMBL" id="MQY07132.1"/>
    </source>
</evidence>
<reference evidence="3 4" key="1">
    <citation type="submission" date="2019-10" db="EMBL/GenBank/DDBJ databases">
        <title>Actinomadura rubteroloni sp. nov. and Actinomadura macrotermitis sp. nov., isolated from the gut of fungus growing-termite Macrotermes natalensis.</title>
        <authorList>
            <person name="Benndorf R."/>
            <person name="Martin K."/>
            <person name="Kuefner M."/>
            <person name="De Beer W."/>
            <person name="Kaster A.-K."/>
            <person name="Vollmers J."/>
            <person name="Poulsen M."/>
            <person name="Beemelmanns C."/>
        </authorList>
    </citation>
    <scope>NUCLEOTIDE SEQUENCE [LARGE SCALE GENOMIC DNA]</scope>
    <source>
        <strain evidence="3 4">RB68</strain>
    </source>
</reference>
<gene>
    <name evidence="3" type="ORF">ACRB68_52310</name>
</gene>
<comment type="caution">
    <text evidence="3">The sequence shown here is derived from an EMBL/GenBank/DDBJ whole genome shotgun (WGS) entry which is preliminary data.</text>
</comment>
<evidence type="ECO:0000256" key="1">
    <source>
        <dbReference type="SAM" id="MobiDB-lite"/>
    </source>
</evidence>
<dbReference type="SUPFAM" id="SSF63829">
    <property type="entry name" value="Calcium-dependent phosphotriesterase"/>
    <property type="match status" value="1"/>
</dbReference>
<dbReference type="OrthoDB" id="3515089at2"/>
<feature type="signal peptide" evidence="2">
    <location>
        <begin position="1"/>
        <end position="25"/>
    </location>
</feature>
<accession>A0A7K0C217</accession>
<feature type="region of interest" description="Disordered" evidence="1">
    <location>
        <begin position="292"/>
        <end position="313"/>
    </location>
</feature>
<keyword evidence="4" id="KW-1185">Reference proteome</keyword>
<feature type="chain" id="PRO_5029754860" evidence="2">
    <location>
        <begin position="26"/>
        <end position="353"/>
    </location>
</feature>
<sequence>MTFFRTTVVLGAATALTGGTLTAAAAECRCWRYVRPQGRPSDTVLTDVTQPAPGAGWAVGRRGNAPFAVVWDGTQWRETLVPAAPETIMEGVSAASRRDAWAVAAHKGDIGSVFRWDRRQWRQSPFPGTPRDVSARANDDVWIAGSAKGKAAAWHWNGKAWRRAPIAPVTGELTAVSARGRADAWAVGSRDDRPLIMHWNGRSWTSPPGAARGGRAWLTDVVALSPAEAWAVGATATAPLAERWDGRSWAPVPVPGLKGRFDTVAGDGRGGVWAGGEDDGGRPIAAHWADGRWDVSRPPVPDPSGDDADSGPAAVLGLARVPGTTRMTAAGSYGRHADPLRHAITWTTAPRPR</sequence>
<name>A0A7K0C217_9ACTN</name>
<organism evidence="3 4">
    <name type="scientific">Actinomadura macrotermitis</name>
    <dbReference type="NCBI Taxonomy" id="2585200"/>
    <lineage>
        <taxon>Bacteria</taxon>
        <taxon>Bacillati</taxon>
        <taxon>Actinomycetota</taxon>
        <taxon>Actinomycetes</taxon>
        <taxon>Streptosporangiales</taxon>
        <taxon>Thermomonosporaceae</taxon>
        <taxon>Actinomadura</taxon>
    </lineage>
</organism>
<proteinExistence type="predicted"/>
<evidence type="ECO:0000256" key="2">
    <source>
        <dbReference type="SAM" id="SignalP"/>
    </source>
</evidence>
<dbReference type="RefSeq" id="WP_153536770.1">
    <property type="nucleotide sequence ID" value="NZ_WEGH01000003.1"/>
</dbReference>